<evidence type="ECO:0000313" key="1">
    <source>
        <dbReference type="EMBL" id="PWH06955.1"/>
    </source>
</evidence>
<organism evidence="1 2">
    <name type="scientific">Brachybacterium endophyticum</name>
    <dbReference type="NCBI Taxonomy" id="2182385"/>
    <lineage>
        <taxon>Bacteria</taxon>
        <taxon>Bacillati</taxon>
        <taxon>Actinomycetota</taxon>
        <taxon>Actinomycetes</taxon>
        <taxon>Micrococcales</taxon>
        <taxon>Dermabacteraceae</taxon>
        <taxon>Brachybacterium</taxon>
    </lineage>
</organism>
<dbReference type="EMBL" id="QFKX01000002">
    <property type="protein sequence ID" value="PWH06955.1"/>
    <property type="molecule type" value="Genomic_DNA"/>
</dbReference>
<dbReference type="Proteomes" id="UP000245590">
    <property type="component" value="Unassembled WGS sequence"/>
</dbReference>
<comment type="caution">
    <text evidence="1">The sequence shown here is derived from an EMBL/GenBank/DDBJ whole genome shotgun (WGS) entry which is preliminary data.</text>
</comment>
<dbReference type="AlphaFoldDB" id="A0A2U2RMD1"/>
<reference evidence="1 2" key="1">
    <citation type="submission" date="2018-05" db="EMBL/GenBank/DDBJ databases">
        <title>Brachybacterium sp. M1HQ-2T, whole genome shotgun sequence.</title>
        <authorList>
            <person name="Tuo L."/>
        </authorList>
    </citation>
    <scope>NUCLEOTIDE SEQUENCE [LARGE SCALE GENOMIC DNA]</scope>
    <source>
        <strain evidence="1 2">M1HQ-2</strain>
    </source>
</reference>
<protein>
    <submittedName>
        <fullName evidence="1">Uncharacterized protein</fullName>
    </submittedName>
</protein>
<evidence type="ECO:0000313" key="2">
    <source>
        <dbReference type="Proteomes" id="UP000245590"/>
    </source>
</evidence>
<proteinExistence type="predicted"/>
<accession>A0A2U2RMD1</accession>
<name>A0A2U2RMD1_9MICO</name>
<keyword evidence="2" id="KW-1185">Reference proteome</keyword>
<gene>
    <name evidence="1" type="ORF">DEO23_08675</name>
</gene>
<sequence length="89" mass="10075">MHDVQCDDIHEVLDWAEAFLATSELTPGTRYFVAIRSRHAADTDGDRSGVSLTWITPPPETAFQSPHPAPRVRSMRLYRYGQHGLGVRR</sequence>